<comment type="caution">
    <text evidence="2">The sequence shown here is derived from an EMBL/GenBank/DDBJ whole genome shotgun (WGS) entry which is preliminary data.</text>
</comment>
<keyword evidence="3" id="KW-1185">Reference proteome</keyword>
<evidence type="ECO:0000313" key="3">
    <source>
        <dbReference type="Proteomes" id="UP000247409"/>
    </source>
</evidence>
<dbReference type="AlphaFoldDB" id="A0A2V3IE55"/>
<evidence type="ECO:0000256" key="1">
    <source>
        <dbReference type="SAM" id="MobiDB-lite"/>
    </source>
</evidence>
<proteinExistence type="predicted"/>
<name>A0A2V3IE55_9FLOR</name>
<reference evidence="2 3" key="1">
    <citation type="journal article" date="2018" name="Mol. Biol. Evol.">
        <title>Analysis of the draft genome of the red seaweed Gracilariopsis chorda provides insights into genome size evolution in Rhodophyta.</title>
        <authorList>
            <person name="Lee J."/>
            <person name="Yang E.C."/>
            <person name="Graf L."/>
            <person name="Yang J.H."/>
            <person name="Qiu H."/>
            <person name="Zel Zion U."/>
            <person name="Chan C.X."/>
            <person name="Stephens T.G."/>
            <person name="Weber A.P.M."/>
            <person name="Boo G.H."/>
            <person name="Boo S.M."/>
            <person name="Kim K.M."/>
            <person name="Shin Y."/>
            <person name="Jung M."/>
            <person name="Lee S.J."/>
            <person name="Yim H.S."/>
            <person name="Lee J.H."/>
            <person name="Bhattacharya D."/>
            <person name="Yoon H.S."/>
        </authorList>
    </citation>
    <scope>NUCLEOTIDE SEQUENCE [LARGE SCALE GENOMIC DNA]</scope>
    <source>
        <strain evidence="2 3">SKKU-2015</strain>
        <tissue evidence="2">Whole body</tissue>
    </source>
</reference>
<dbReference type="EMBL" id="NBIV01000305">
    <property type="protein sequence ID" value="PXF40366.1"/>
    <property type="molecule type" value="Genomic_DNA"/>
</dbReference>
<feature type="region of interest" description="Disordered" evidence="1">
    <location>
        <begin position="67"/>
        <end position="97"/>
    </location>
</feature>
<evidence type="ECO:0000313" key="2">
    <source>
        <dbReference type="EMBL" id="PXF40366.1"/>
    </source>
</evidence>
<dbReference type="Proteomes" id="UP000247409">
    <property type="component" value="Unassembled WGS sequence"/>
</dbReference>
<sequence>MKIAQVPEVPHSDTFFVAASRFAVFCHVDADADAPAPPDAKRNRCKLNIKPAFRGHDSSAVEHVTTQVGSCPNSETEAGTTLTVSRKTPSLQPDTVV</sequence>
<organism evidence="2 3">
    <name type="scientific">Gracilariopsis chorda</name>
    <dbReference type="NCBI Taxonomy" id="448386"/>
    <lineage>
        <taxon>Eukaryota</taxon>
        <taxon>Rhodophyta</taxon>
        <taxon>Florideophyceae</taxon>
        <taxon>Rhodymeniophycidae</taxon>
        <taxon>Gracilariales</taxon>
        <taxon>Gracilariaceae</taxon>
        <taxon>Gracilariopsis</taxon>
    </lineage>
</organism>
<protein>
    <submittedName>
        <fullName evidence="2">Uncharacterized protein</fullName>
    </submittedName>
</protein>
<accession>A0A2V3IE55</accession>
<gene>
    <name evidence="2" type="ORF">BWQ96_09922</name>
</gene>